<dbReference type="AlphaFoldDB" id="A0A6P1ZLC6"/>
<dbReference type="RefSeq" id="WP_144233616.1">
    <property type="nucleotide sequence ID" value="NZ_QMIF01000001.1"/>
</dbReference>
<proteinExistence type="predicted"/>
<gene>
    <name evidence="1" type="ORF">DQK91_01255</name>
</gene>
<dbReference type="Proteomes" id="UP000434052">
    <property type="component" value="Unassembled WGS sequence"/>
</dbReference>
<sequence length="121" mass="14052">MLKMIMNDEEKTMTIAASHEVDGALLPDCKALEEVRGANLQFVKHVVFKKGDVPCGPLHALEWAAKQIRRDQMEIRGLKAFIQDHCGVVDPNHFFIWENTDVRWWDEDHTWTDNLGDEEDY</sequence>
<comment type="caution">
    <text evidence="1">The sequence shown here is derived from an EMBL/GenBank/DDBJ whole genome shotgun (WGS) entry which is preliminary data.</text>
</comment>
<protein>
    <submittedName>
        <fullName evidence="1">Uncharacterized protein</fullName>
    </submittedName>
</protein>
<accession>A0A6P1ZLC6</accession>
<reference evidence="1 2" key="1">
    <citation type="submission" date="2018-06" db="EMBL/GenBank/DDBJ databases">
        <title>Complete genome of Desulfovibrio marinus P48SEP.</title>
        <authorList>
            <person name="Crispim J.S."/>
            <person name="Vidigal P.M.P."/>
            <person name="Silva L.C.F."/>
            <person name="Araujo L.C."/>
            <person name="Laguardia C.N."/>
            <person name="Dias R.S."/>
            <person name="Sousa M.P."/>
            <person name="Paula S.O."/>
            <person name="Silva C."/>
        </authorList>
    </citation>
    <scope>NUCLEOTIDE SEQUENCE [LARGE SCALE GENOMIC DNA]</scope>
    <source>
        <strain evidence="1 2">P48SEP</strain>
    </source>
</reference>
<dbReference type="EMBL" id="QMIF01000001">
    <property type="protein sequence ID" value="TVM36582.1"/>
    <property type="molecule type" value="Genomic_DNA"/>
</dbReference>
<evidence type="ECO:0000313" key="2">
    <source>
        <dbReference type="Proteomes" id="UP000434052"/>
    </source>
</evidence>
<evidence type="ECO:0000313" key="1">
    <source>
        <dbReference type="EMBL" id="TVM36582.1"/>
    </source>
</evidence>
<organism evidence="1 2">
    <name type="scientific">Oceanidesulfovibrio marinus</name>
    <dbReference type="NCBI Taxonomy" id="370038"/>
    <lineage>
        <taxon>Bacteria</taxon>
        <taxon>Pseudomonadati</taxon>
        <taxon>Thermodesulfobacteriota</taxon>
        <taxon>Desulfovibrionia</taxon>
        <taxon>Desulfovibrionales</taxon>
        <taxon>Desulfovibrionaceae</taxon>
        <taxon>Oceanidesulfovibrio</taxon>
    </lineage>
</organism>
<name>A0A6P1ZLC6_9BACT</name>